<feature type="compositionally biased region" description="Basic and acidic residues" evidence="3">
    <location>
        <begin position="208"/>
        <end position="218"/>
    </location>
</feature>
<keyword evidence="6" id="KW-1185">Reference proteome</keyword>
<feature type="compositionally biased region" description="Acidic residues" evidence="3">
    <location>
        <begin position="185"/>
        <end position="207"/>
    </location>
</feature>
<dbReference type="GO" id="GO:0051087">
    <property type="term" value="F:protein-folding chaperone binding"/>
    <property type="evidence" value="ECO:0007669"/>
    <property type="project" value="UniProtKB-ARBA"/>
</dbReference>
<dbReference type="OrthoDB" id="1564555at2759"/>
<comment type="subcellular location">
    <subcellularLocation>
        <location evidence="2">Cytoplasm</location>
    </subcellularLocation>
    <subcellularLocation>
        <location evidence="2">Nucleus</location>
    </subcellularLocation>
</comment>
<dbReference type="FunFam" id="2.60.40.790:FF:000013">
    <property type="entry name" value="Very-long-chain (3R)-3-hydroxyacyl-CoA dehydratase"/>
    <property type="match status" value="1"/>
</dbReference>
<dbReference type="GO" id="GO:0005634">
    <property type="term" value="C:nucleus"/>
    <property type="evidence" value="ECO:0007669"/>
    <property type="project" value="UniProtKB-SubCell"/>
</dbReference>
<comment type="function">
    <text evidence="2">Acts as a co-chaperone for HSP90.</text>
</comment>
<comment type="subunit">
    <text evidence="2">Interacts with HSP90 in an ATP-dependent manner.</text>
</comment>
<evidence type="ECO:0000313" key="6">
    <source>
        <dbReference type="Proteomes" id="UP000327013"/>
    </source>
</evidence>
<evidence type="ECO:0000256" key="3">
    <source>
        <dbReference type="SAM" id="MobiDB-lite"/>
    </source>
</evidence>
<dbReference type="AlphaFoldDB" id="A0A5N6KS75"/>
<proteinExistence type="inferred from homology"/>
<organism evidence="5 6">
    <name type="scientific">Carpinus fangiana</name>
    <dbReference type="NCBI Taxonomy" id="176857"/>
    <lineage>
        <taxon>Eukaryota</taxon>
        <taxon>Viridiplantae</taxon>
        <taxon>Streptophyta</taxon>
        <taxon>Embryophyta</taxon>
        <taxon>Tracheophyta</taxon>
        <taxon>Spermatophyta</taxon>
        <taxon>Magnoliopsida</taxon>
        <taxon>eudicotyledons</taxon>
        <taxon>Gunneridae</taxon>
        <taxon>Pentapetalae</taxon>
        <taxon>rosids</taxon>
        <taxon>fabids</taxon>
        <taxon>Fagales</taxon>
        <taxon>Betulaceae</taxon>
        <taxon>Carpinus</taxon>
    </lineage>
</organism>
<dbReference type="EMBL" id="VIBQ01000012">
    <property type="protein sequence ID" value="KAB8342817.1"/>
    <property type="molecule type" value="Genomic_DNA"/>
</dbReference>
<feature type="compositionally biased region" description="Gly residues" evidence="3">
    <location>
        <begin position="141"/>
        <end position="170"/>
    </location>
</feature>
<dbReference type="InterPro" id="IPR008978">
    <property type="entry name" value="HSP20-like_chaperone"/>
</dbReference>
<evidence type="ECO:0000256" key="1">
    <source>
        <dbReference type="ARBA" id="ARBA00025733"/>
    </source>
</evidence>
<dbReference type="PROSITE" id="PS51203">
    <property type="entry name" value="CS"/>
    <property type="match status" value="1"/>
</dbReference>
<keyword evidence="2" id="KW-0143">Chaperone</keyword>
<dbReference type="CDD" id="cd06465">
    <property type="entry name" value="p23_hB-ind1_like"/>
    <property type="match status" value="1"/>
</dbReference>
<comment type="similarity">
    <text evidence="1 2">Belongs to the p23/wos2 family.</text>
</comment>
<sequence length="218" mass="23519">MSSSAPTLVPEVTWAQRSSKDEADKNFIYLTIGAPDVSPQSAKIDLQPGQLTFAGYSDTKKANYAVTIDFFAEIDPKESKIHHSARDVEIKLQKKELNEEYWPRLLKDKKRAHYLKTNFDKWVDEDEQDGAPDDDYMNQFGGAGGGMPGMGGDGGFGGLDFSKLGGGAGGMPDLSSLGGMNGLGGDDDDEEGEDGEEDEDMPALEGEDAGKGKIEELK</sequence>
<feature type="domain" description="CS" evidence="4">
    <location>
        <begin position="7"/>
        <end position="106"/>
    </location>
</feature>
<dbReference type="InterPro" id="IPR007052">
    <property type="entry name" value="CS_dom"/>
</dbReference>
<feature type="region of interest" description="Disordered" evidence="3">
    <location>
        <begin position="124"/>
        <end position="218"/>
    </location>
</feature>
<keyword evidence="2" id="KW-0539">Nucleus</keyword>
<dbReference type="GO" id="GO:0006457">
    <property type="term" value="P:protein folding"/>
    <property type="evidence" value="ECO:0007669"/>
    <property type="project" value="TreeGrafter"/>
</dbReference>
<dbReference type="GO" id="GO:0009408">
    <property type="term" value="P:response to heat"/>
    <property type="evidence" value="ECO:0007669"/>
    <property type="project" value="UniProtKB-ARBA"/>
</dbReference>
<dbReference type="SUPFAM" id="SSF49764">
    <property type="entry name" value="HSP20-like chaperones"/>
    <property type="match status" value="1"/>
</dbReference>
<feature type="compositionally biased region" description="Acidic residues" evidence="3">
    <location>
        <begin position="124"/>
        <end position="136"/>
    </location>
</feature>
<dbReference type="Proteomes" id="UP000327013">
    <property type="component" value="Unassembled WGS sequence"/>
</dbReference>
<dbReference type="PANTHER" id="PTHR22932">
    <property type="entry name" value="TELOMERASE-BINDING PROTEIN P23 HSP90 CO-CHAPERONE"/>
    <property type="match status" value="1"/>
</dbReference>
<name>A0A5N6KS75_9ROSI</name>
<dbReference type="PANTHER" id="PTHR22932:SF1">
    <property type="entry name" value="CO-CHAPERONE PROTEIN DAF-41"/>
    <property type="match status" value="1"/>
</dbReference>
<keyword evidence="2" id="KW-0963">Cytoplasm</keyword>
<dbReference type="GO" id="GO:0051131">
    <property type="term" value="P:chaperone-mediated protein complex assembly"/>
    <property type="evidence" value="ECO:0007669"/>
    <property type="project" value="TreeGrafter"/>
</dbReference>
<accession>A0A5N6KS75</accession>
<dbReference type="Pfam" id="PF04969">
    <property type="entry name" value="CS"/>
    <property type="match status" value="1"/>
</dbReference>
<evidence type="ECO:0000313" key="5">
    <source>
        <dbReference type="EMBL" id="KAB8342817.1"/>
    </source>
</evidence>
<dbReference type="GO" id="GO:0051879">
    <property type="term" value="F:Hsp90 protein binding"/>
    <property type="evidence" value="ECO:0007669"/>
    <property type="project" value="UniProtKB-UniRule"/>
</dbReference>
<protein>
    <recommendedName>
        <fullName evidence="2">Co-chaperone protein p23</fullName>
    </recommendedName>
</protein>
<evidence type="ECO:0000259" key="4">
    <source>
        <dbReference type="PROSITE" id="PS51203"/>
    </source>
</evidence>
<evidence type="ECO:0000256" key="2">
    <source>
        <dbReference type="RuleBase" id="RU369032"/>
    </source>
</evidence>
<dbReference type="InterPro" id="IPR045250">
    <property type="entry name" value="p23-like"/>
</dbReference>
<gene>
    <name evidence="5" type="ORF">FH972_022414</name>
</gene>
<dbReference type="Gene3D" id="2.60.40.790">
    <property type="match status" value="1"/>
</dbReference>
<dbReference type="GO" id="GO:0005829">
    <property type="term" value="C:cytosol"/>
    <property type="evidence" value="ECO:0007669"/>
    <property type="project" value="TreeGrafter"/>
</dbReference>
<dbReference type="GO" id="GO:0101031">
    <property type="term" value="C:protein folding chaperone complex"/>
    <property type="evidence" value="ECO:0007669"/>
    <property type="project" value="UniProtKB-ARBA"/>
</dbReference>
<comment type="caution">
    <text evidence="5">The sequence shown here is derived from an EMBL/GenBank/DDBJ whole genome shotgun (WGS) entry which is preliminary data.</text>
</comment>
<reference evidence="5 6" key="1">
    <citation type="submission" date="2019-06" db="EMBL/GenBank/DDBJ databases">
        <title>A chromosomal-level reference genome of Carpinus fangiana (Coryloideae, Betulaceae).</title>
        <authorList>
            <person name="Yang X."/>
            <person name="Wang Z."/>
            <person name="Zhang L."/>
            <person name="Hao G."/>
            <person name="Liu J."/>
            <person name="Yang Y."/>
        </authorList>
    </citation>
    <scope>NUCLEOTIDE SEQUENCE [LARGE SCALE GENOMIC DNA]</scope>
    <source>
        <strain evidence="5">Cfa_2016G</strain>
        <tissue evidence="5">Leaf</tissue>
    </source>
</reference>